<reference evidence="3" key="1">
    <citation type="journal article" date="2014" name="Genome Announc.">
        <title>Draft genome sequence of the formaldehyde-resistant fungus Byssochlamys spectabilis No. 5 (anamorph Paecilomyces variotii No. 5) (NBRC109023).</title>
        <authorList>
            <person name="Oka T."/>
            <person name="Ekino K."/>
            <person name="Fukuda K."/>
            <person name="Nomura Y."/>
        </authorList>
    </citation>
    <scope>NUCLEOTIDE SEQUENCE [LARGE SCALE GENOMIC DNA]</scope>
    <source>
        <strain evidence="3">No. 5 / NBRC 109023</strain>
    </source>
</reference>
<name>V5FST3_BYSSN</name>
<sequence length="362" mass="41994">MERVQYLLLRVLWRENHAGDLDPHRYGLSDFLEEAKEKLQDYNGWKEYYRHTHLPDQETIPNLMTFSTPRFYQLLIKRSIKDDDESIAGNEDVIFSPIQTRAQRRQAERAASPTDQTTRQMRALQLETPTKSKPTDTETDLFGEVSPVDTQPSIGISPIPREAEGALYPATKDEQIVNMALVLLLNALTIHLPLLNDWTPGRRKFTVTLGSRFFRAYTDGCLEDRKQDRVRALIEVKPYIRKNRVRMQEAAQMVGWISDENQRPSGYPGRCFHISQNRQFVYIIFAEYDDNYIEYLKDGTVTDGSFLTMHEFGPWDVFDPRHMKEFGTIVLALTLRTHHDQQVEGQSRGSHSRGKPNKGIFD</sequence>
<keyword evidence="3" id="KW-1185">Reference proteome</keyword>
<dbReference type="HOGENOM" id="CLU_046151_0_0_1"/>
<proteinExistence type="predicted"/>
<organism evidence="2 3">
    <name type="scientific">Byssochlamys spectabilis (strain No. 5 / NBRC 109023)</name>
    <name type="common">Paecilomyces variotii</name>
    <dbReference type="NCBI Taxonomy" id="1356009"/>
    <lineage>
        <taxon>Eukaryota</taxon>
        <taxon>Fungi</taxon>
        <taxon>Dikarya</taxon>
        <taxon>Ascomycota</taxon>
        <taxon>Pezizomycotina</taxon>
        <taxon>Eurotiomycetes</taxon>
        <taxon>Eurotiomycetidae</taxon>
        <taxon>Eurotiales</taxon>
        <taxon>Thermoascaceae</taxon>
        <taxon>Paecilomyces</taxon>
    </lineage>
</organism>
<evidence type="ECO:0000313" key="3">
    <source>
        <dbReference type="Proteomes" id="UP000018001"/>
    </source>
</evidence>
<feature type="region of interest" description="Disordered" evidence="1">
    <location>
        <begin position="127"/>
        <end position="147"/>
    </location>
</feature>
<evidence type="ECO:0000256" key="1">
    <source>
        <dbReference type="SAM" id="MobiDB-lite"/>
    </source>
</evidence>
<evidence type="ECO:0000313" key="2">
    <source>
        <dbReference type="EMBL" id="GAD92741.1"/>
    </source>
</evidence>
<dbReference type="OrthoDB" id="3508621at2759"/>
<gene>
    <name evidence="2" type="ORF">PVAR5_1336</name>
</gene>
<comment type="caution">
    <text evidence="2">The sequence shown here is derived from an EMBL/GenBank/DDBJ whole genome shotgun (WGS) entry which is preliminary data.</text>
</comment>
<dbReference type="eggNOG" id="ENOG502SZ7A">
    <property type="taxonomic scope" value="Eukaryota"/>
</dbReference>
<dbReference type="InParanoid" id="V5FST3"/>
<accession>V5FST3</accession>
<dbReference type="EMBL" id="BAUL01000037">
    <property type="protein sequence ID" value="GAD92741.1"/>
    <property type="molecule type" value="Genomic_DNA"/>
</dbReference>
<dbReference type="AlphaFoldDB" id="V5FST3"/>
<feature type="region of interest" description="Disordered" evidence="1">
    <location>
        <begin position="340"/>
        <end position="362"/>
    </location>
</feature>
<protein>
    <submittedName>
        <fullName evidence="2">Uncharacterized protein</fullName>
    </submittedName>
</protein>
<dbReference type="Proteomes" id="UP000018001">
    <property type="component" value="Unassembled WGS sequence"/>
</dbReference>